<evidence type="ECO:0000313" key="5">
    <source>
        <dbReference type="Proteomes" id="UP000029858"/>
    </source>
</evidence>
<comment type="caution">
    <text evidence="4">The sequence shown here is derived from an EMBL/GenBank/DDBJ whole genome shotgun (WGS) entry which is preliminary data.</text>
</comment>
<dbReference type="SUPFAM" id="SSF52540">
    <property type="entry name" value="P-loop containing nucleoside triphosphate hydrolases"/>
    <property type="match status" value="2"/>
</dbReference>
<dbReference type="InterPro" id="IPR027417">
    <property type="entry name" value="P-loop_NTPase"/>
</dbReference>
<reference evidence="4 5" key="2">
    <citation type="submission" date="2014-10" db="EMBL/GenBank/DDBJ databases">
        <title>Paracoccus sanguinis sp. nov., isolated from clinical specimens of New York State patients.</title>
        <authorList>
            <person name="Mingle L.A."/>
            <person name="Cole J.A."/>
            <person name="Lapierre P."/>
            <person name="Musser K.A."/>
        </authorList>
    </citation>
    <scope>NUCLEOTIDE SEQUENCE [LARGE SCALE GENOMIC DNA]</scope>
    <source>
        <strain evidence="4 5">5503</strain>
    </source>
</reference>
<reference evidence="4 5" key="1">
    <citation type="submission" date="2014-09" db="EMBL/GenBank/DDBJ databases">
        <authorList>
            <person name="McGinnis J.M."/>
            <person name="Wolfgang W.J."/>
        </authorList>
    </citation>
    <scope>NUCLEOTIDE SEQUENCE [LARGE SCALE GENOMIC DNA]</scope>
    <source>
        <strain evidence="4 5">5503</strain>
    </source>
</reference>
<gene>
    <name evidence="4" type="ORF">IX56_01465</name>
</gene>
<dbReference type="InterPro" id="IPR050534">
    <property type="entry name" value="Coronavir_polyprotein_1ab"/>
</dbReference>
<dbReference type="Gene3D" id="3.40.50.300">
    <property type="entry name" value="P-loop containing nucleotide triphosphate hydrolases"/>
    <property type="match status" value="2"/>
</dbReference>
<dbReference type="Pfam" id="PF13604">
    <property type="entry name" value="AAA_30"/>
    <property type="match status" value="1"/>
</dbReference>
<dbReference type="CDD" id="cd18809">
    <property type="entry name" value="SF1_C_RecD"/>
    <property type="match status" value="1"/>
</dbReference>
<keyword evidence="1" id="KW-0547">Nucleotide-binding</keyword>
<feature type="domain" description="UvrD-like helicase C-terminal" evidence="3">
    <location>
        <begin position="390"/>
        <end position="437"/>
    </location>
</feature>
<dbReference type="EMBL" id="JRKQ01000003">
    <property type="protein sequence ID" value="KGJ23617.1"/>
    <property type="molecule type" value="Genomic_DNA"/>
</dbReference>
<dbReference type="GeneID" id="78898653"/>
<evidence type="ECO:0000256" key="2">
    <source>
        <dbReference type="ARBA" id="ARBA00022840"/>
    </source>
</evidence>
<dbReference type="Pfam" id="PF13538">
    <property type="entry name" value="UvrD_C_2"/>
    <property type="match status" value="1"/>
</dbReference>
<keyword evidence="2" id="KW-0067">ATP-binding</keyword>
<accession>A0A099GM76</accession>
<dbReference type="InterPro" id="IPR027785">
    <property type="entry name" value="UvrD-like_helicase_C"/>
</dbReference>
<dbReference type="RefSeq" id="WP_036706696.1">
    <property type="nucleotide sequence ID" value="NZ_JRKQ01000003.1"/>
</dbReference>
<dbReference type="GO" id="GO:0005524">
    <property type="term" value="F:ATP binding"/>
    <property type="evidence" value="ECO:0007669"/>
    <property type="project" value="UniProtKB-KW"/>
</dbReference>
<sequence>MNDFTPSAAQAAAIAAIRDWFETRSEQQQVFRLFGYAGSGKSTVLKFALDELGLSPHRSARDGNCLPGVVTATFTGKAALVLTRKGTPARTIHSLIYSVIEATEEEIEAAAKKVQEAEIAARCLTGFEHTTAEATIEAMRQALSAMKHPRFALNPSSDAAEARLIVLDEVSMVGEEMARDLMSFGKPILVLGDPGQLPPIKGEGAFTRDAPDVMLTEIHRQAAESAIIRLATMARMGEPIGFGSYDTYVAKLRKGDITPEQALRGGQLICGLNATRLQINNAMRAASGLGGTYLPTGAAEKIICLKNDNALGLINGMFLTLEDIVDEGSLYFSAVVHDEDGRRVSPLDSDGRPGRLRIYKGHFEDHVAYDDKRHDRDWRDKRKLTEATFGWAITAHKAQGSQWENVIVWDDGLGRSDLDRRRWLYTAITRAERGLVLLA</sequence>
<proteinExistence type="predicted"/>
<dbReference type="GO" id="GO:0003678">
    <property type="term" value="F:DNA helicase activity"/>
    <property type="evidence" value="ECO:0007669"/>
    <property type="project" value="UniProtKB-ARBA"/>
</dbReference>
<dbReference type="AlphaFoldDB" id="A0A099GM76"/>
<evidence type="ECO:0000313" key="4">
    <source>
        <dbReference type="EMBL" id="KGJ23617.1"/>
    </source>
</evidence>
<protein>
    <submittedName>
        <fullName evidence="4">Exodeoxyribonuclease V</fullName>
    </submittedName>
</protein>
<evidence type="ECO:0000256" key="1">
    <source>
        <dbReference type="ARBA" id="ARBA00022741"/>
    </source>
</evidence>
<dbReference type="Proteomes" id="UP000029858">
    <property type="component" value="Unassembled WGS sequence"/>
</dbReference>
<dbReference type="PANTHER" id="PTHR43788">
    <property type="entry name" value="DNA2/NAM7 HELICASE FAMILY MEMBER"/>
    <property type="match status" value="1"/>
</dbReference>
<dbReference type="PANTHER" id="PTHR43788:SF6">
    <property type="entry name" value="DNA HELICASE B"/>
    <property type="match status" value="1"/>
</dbReference>
<organism evidence="4 5">
    <name type="scientific">Paracoccus sanguinis</name>
    <dbReference type="NCBI Taxonomy" id="1545044"/>
    <lineage>
        <taxon>Bacteria</taxon>
        <taxon>Pseudomonadati</taxon>
        <taxon>Pseudomonadota</taxon>
        <taxon>Alphaproteobacteria</taxon>
        <taxon>Rhodobacterales</taxon>
        <taxon>Paracoccaceae</taxon>
        <taxon>Paracoccus</taxon>
    </lineage>
</organism>
<evidence type="ECO:0000259" key="3">
    <source>
        <dbReference type="Pfam" id="PF13538"/>
    </source>
</evidence>
<name>A0A099GM76_9RHOB</name>